<name>A0ABD6F4S0_9BILA</name>
<reference evidence="1 2" key="1">
    <citation type="submission" date="2024-08" db="EMBL/GenBank/DDBJ databases">
        <title>Gnathostoma spinigerum genome.</title>
        <authorList>
            <person name="Gonzalez-Bertolin B."/>
            <person name="Monzon S."/>
            <person name="Zaballos A."/>
            <person name="Jimenez P."/>
            <person name="Dekumyoy P."/>
            <person name="Varona S."/>
            <person name="Cuesta I."/>
            <person name="Sumanam S."/>
            <person name="Adisakwattana P."/>
            <person name="Gasser R.B."/>
            <person name="Hernandez-Gonzalez A."/>
            <person name="Young N.D."/>
            <person name="Perteguer M.J."/>
        </authorList>
    </citation>
    <scope>NUCLEOTIDE SEQUENCE [LARGE SCALE GENOMIC DNA]</scope>
    <source>
        <strain evidence="1">AL3</strain>
        <tissue evidence="1">Liver</tissue>
    </source>
</reference>
<gene>
    <name evidence="1" type="ORF">AB6A40_011736</name>
</gene>
<keyword evidence="2" id="KW-1185">Reference proteome</keyword>
<dbReference type="Proteomes" id="UP001608902">
    <property type="component" value="Unassembled WGS sequence"/>
</dbReference>
<accession>A0ABD6F4S0</accession>
<evidence type="ECO:0000313" key="1">
    <source>
        <dbReference type="EMBL" id="MFH4985027.1"/>
    </source>
</evidence>
<comment type="caution">
    <text evidence="1">The sequence shown here is derived from an EMBL/GenBank/DDBJ whole genome shotgun (WGS) entry which is preliminary data.</text>
</comment>
<sequence length="95" mass="10325">MKSSLLLWSVRNPRTTNSAPVRTFGTVDTKGSIRGTGASVNKASIQLRICVGLLNFSDPKNDDCIQSSVGLTMLVPIDVISHPTTLKLPEMWKDP</sequence>
<dbReference type="EMBL" id="JBGFUD010026648">
    <property type="protein sequence ID" value="MFH4985027.1"/>
    <property type="molecule type" value="Genomic_DNA"/>
</dbReference>
<protein>
    <submittedName>
        <fullName evidence="1">Uncharacterized protein</fullName>
    </submittedName>
</protein>
<organism evidence="1 2">
    <name type="scientific">Gnathostoma spinigerum</name>
    <dbReference type="NCBI Taxonomy" id="75299"/>
    <lineage>
        <taxon>Eukaryota</taxon>
        <taxon>Metazoa</taxon>
        <taxon>Ecdysozoa</taxon>
        <taxon>Nematoda</taxon>
        <taxon>Chromadorea</taxon>
        <taxon>Rhabditida</taxon>
        <taxon>Spirurina</taxon>
        <taxon>Gnathostomatomorpha</taxon>
        <taxon>Gnathostomatoidea</taxon>
        <taxon>Gnathostomatidae</taxon>
        <taxon>Gnathostoma</taxon>
    </lineage>
</organism>
<proteinExistence type="predicted"/>
<evidence type="ECO:0000313" key="2">
    <source>
        <dbReference type="Proteomes" id="UP001608902"/>
    </source>
</evidence>
<dbReference type="AlphaFoldDB" id="A0ABD6F4S0"/>